<feature type="compositionally biased region" description="Acidic residues" evidence="7">
    <location>
        <begin position="173"/>
        <end position="182"/>
    </location>
</feature>
<dbReference type="Gramene" id="TraesARI2A03G00765810.1">
    <property type="protein sequence ID" value="TraesARI2A03G00765810.1"/>
    <property type="gene ID" value="TraesARI2A03G00765810"/>
</dbReference>
<feature type="compositionally biased region" description="Basic and acidic residues" evidence="7">
    <location>
        <begin position="145"/>
        <end position="172"/>
    </location>
</feature>
<dbReference type="AlphaFoldDB" id="A0A3B6B4C3"/>
<dbReference type="Gramene" id="TraesCS2A02G404500.1">
    <property type="protein sequence ID" value="TraesCS2A02G404500.1"/>
    <property type="gene ID" value="TraesCS2A02G404500"/>
</dbReference>
<evidence type="ECO:0000256" key="4">
    <source>
        <dbReference type="ARBA" id="ARBA00023125"/>
    </source>
</evidence>
<organism evidence="10">
    <name type="scientific">Triticum aestivum</name>
    <name type="common">Wheat</name>
    <dbReference type="NCBI Taxonomy" id="4565"/>
    <lineage>
        <taxon>Eukaryota</taxon>
        <taxon>Viridiplantae</taxon>
        <taxon>Streptophyta</taxon>
        <taxon>Embryophyta</taxon>
        <taxon>Tracheophyta</taxon>
        <taxon>Spermatophyta</taxon>
        <taxon>Magnoliopsida</taxon>
        <taxon>Liliopsida</taxon>
        <taxon>Poales</taxon>
        <taxon>Poaceae</taxon>
        <taxon>BOP clade</taxon>
        <taxon>Pooideae</taxon>
        <taxon>Triticodae</taxon>
        <taxon>Triticeae</taxon>
        <taxon>Triticinae</taxon>
        <taxon>Triticum</taxon>
    </lineage>
</organism>
<dbReference type="Gramene" id="TraesCAD_scaffold_096171_01G000200.1">
    <property type="protein sequence ID" value="TraesCAD_scaffold_096171_01G000200.1"/>
    <property type="gene ID" value="TraesCAD_scaffold_096171_01G000200"/>
</dbReference>
<dbReference type="Gramene" id="TraesROB_scaffold_114279_01G000200.1">
    <property type="protein sequence ID" value="TraesROB_scaffold_114279_01G000200.1"/>
    <property type="gene ID" value="TraesROB_scaffold_114279_01G000200"/>
</dbReference>
<reference evidence="10" key="1">
    <citation type="submission" date="2018-08" db="EMBL/GenBank/DDBJ databases">
        <authorList>
            <person name="Rossello M."/>
        </authorList>
    </citation>
    <scope>NUCLEOTIDE SEQUENCE [LARGE SCALE GENOMIC DNA]</scope>
    <source>
        <strain evidence="10">cv. Chinese Spring</strain>
    </source>
</reference>
<dbReference type="Gramene" id="TraesPARA_EIv1.0_0368370.1">
    <property type="protein sequence ID" value="TraesPARA_EIv1.0_0368370.1.CDS"/>
    <property type="gene ID" value="TraesPARA_EIv1.0_0368370"/>
</dbReference>
<dbReference type="Gramene" id="TraesSYM2A03G00765670.1">
    <property type="protein sequence ID" value="TraesSYM2A03G00765670.1"/>
    <property type="gene ID" value="TraesSYM2A03G00765670"/>
</dbReference>
<dbReference type="Gramene" id="TraesCLE_scaffold_023826_01G000100.1">
    <property type="protein sequence ID" value="TraesCLE_scaffold_023826_01G000100.1"/>
    <property type="gene ID" value="TraesCLE_scaffold_023826_01G000100"/>
</dbReference>
<sequence length="345" mass="39374">MDAAAAAVTTLSALAVFASTLHQGAVRSVHGYRVVAMGGRCAWDRWVEREFAFSPTSCREVPLPAAAPRILPVEWRGRPAYREGQVLGAWRCVLAFDSIAAVPLPPTPPPMLCPFRNPGLVCVPSLYNDLYMVYQFQKFQQAPELVKRDSDEKSTRLEADDKTSDVEVKEESGSDSDEDPQSGEELPAHVERRRRAKKQHIASITLADIAPYFHLPIREASRALKIGVSILKQKCRQYGIPRWPHRKIKSLDSLISDLEFVMDDTDGDVVQKETRRQREKEREKEKEKEKEKQEAIQALAKRKRLLESEKEIIQQKPALDLMAETKLFREDVFKRRYRAKRLPGQ</sequence>
<dbReference type="Gramene" id="TraesCS2A03G0972500.1">
    <property type="protein sequence ID" value="TraesCS2A03G0972500.1.CDS"/>
    <property type="gene ID" value="TraesCS2A03G0972500"/>
</dbReference>
<dbReference type="Gramene" id="TraesJUL2A03G00762660.1">
    <property type="protein sequence ID" value="TraesJUL2A03G00762660.1"/>
    <property type="gene ID" value="TraesJUL2A03G00762660"/>
</dbReference>
<dbReference type="InterPro" id="IPR003035">
    <property type="entry name" value="RWP-RK_dom"/>
</dbReference>
<keyword evidence="6" id="KW-0539">Nucleus</keyword>
<name>A0A3B6B4C3_WHEAT</name>
<keyword evidence="5" id="KW-0804">Transcription</keyword>
<feature type="signal peptide" evidence="8">
    <location>
        <begin position="1"/>
        <end position="18"/>
    </location>
</feature>
<dbReference type="PANTHER" id="PTHR46373:SF36">
    <property type="entry name" value="RWP-RK DOMAIN-CONTAINING PROTEIN"/>
    <property type="match status" value="1"/>
</dbReference>
<dbReference type="GeneID" id="123190057"/>
<dbReference type="Pfam" id="PF02042">
    <property type="entry name" value="RWP-RK"/>
    <property type="match status" value="1"/>
</dbReference>
<dbReference type="OrthoDB" id="6270329at2759"/>
<evidence type="ECO:0000256" key="5">
    <source>
        <dbReference type="ARBA" id="ARBA00023163"/>
    </source>
</evidence>
<dbReference type="RefSeq" id="XP_044458555.1">
    <property type="nucleotide sequence ID" value="XM_044602620.1"/>
</dbReference>
<dbReference type="PaxDb" id="4565-Traes_2AL_39432DCB1.2"/>
<dbReference type="Gramene" id="TraesLAC2A03G00761560.1">
    <property type="protein sequence ID" value="TraesLAC2A03G00761560.1"/>
    <property type="gene ID" value="TraesLAC2A03G00761560"/>
</dbReference>
<dbReference type="Gramene" id="TraesLDM2A03G00760560.1">
    <property type="protein sequence ID" value="TraesLDM2A03G00760560.1"/>
    <property type="gene ID" value="TraesLDM2A03G00760560"/>
</dbReference>
<dbReference type="Gramene" id="TraesWEE_scaffold_112937_01G000200.1">
    <property type="protein sequence ID" value="TraesWEE_scaffold_112937_01G000200.1"/>
    <property type="gene ID" value="TraesWEE_scaffold_112937_01G000200"/>
</dbReference>
<dbReference type="GO" id="GO:0003677">
    <property type="term" value="F:DNA binding"/>
    <property type="evidence" value="ECO:0007669"/>
    <property type="project" value="UniProtKB-KW"/>
</dbReference>
<evidence type="ECO:0000256" key="7">
    <source>
        <dbReference type="SAM" id="MobiDB-lite"/>
    </source>
</evidence>
<dbReference type="InterPro" id="IPR044607">
    <property type="entry name" value="RKD-like"/>
</dbReference>
<dbReference type="GO" id="GO:0003700">
    <property type="term" value="F:DNA-binding transcription factor activity"/>
    <property type="evidence" value="ECO:0007669"/>
    <property type="project" value="InterPro"/>
</dbReference>
<dbReference type="Proteomes" id="UP000019116">
    <property type="component" value="Chromosome 2A"/>
</dbReference>
<evidence type="ECO:0000313" key="11">
    <source>
        <dbReference type="Proteomes" id="UP000019116"/>
    </source>
</evidence>
<keyword evidence="3" id="KW-0175">Coiled coil</keyword>
<keyword evidence="11" id="KW-1185">Reference proteome</keyword>
<gene>
    <name evidence="10" type="primary">LOC123190057</name>
</gene>
<keyword evidence="4" id="KW-0238">DNA-binding</keyword>
<dbReference type="PROSITE" id="PS51519">
    <property type="entry name" value="RWP_RK"/>
    <property type="match status" value="1"/>
</dbReference>
<feature type="domain" description="RWP-RK" evidence="9">
    <location>
        <begin position="186"/>
        <end position="271"/>
    </location>
</feature>
<dbReference type="Gramene" id="TraesNOR2A03G00767630.1">
    <property type="protein sequence ID" value="TraesNOR2A03G00767630.1"/>
    <property type="gene ID" value="TraesNOR2A03G00767630"/>
</dbReference>
<dbReference type="EnsemblPlants" id="TraesCS2A02G404500.1">
    <property type="protein sequence ID" value="TraesCS2A02G404500.1"/>
    <property type="gene ID" value="TraesCS2A02G404500"/>
</dbReference>
<dbReference type="Gramene" id="TraesJAG2A03G00757560.1">
    <property type="protein sequence ID" value="TraesJAG2A03G00757560.1"/>
    <property type="gene ID" value="TraesJAG2A03G00757560"/>
</dbReference>
<dbReference type="Gramene" id="TraesKAR2A01G0413970.1">
    <property type="protein sequence ID" value="cds.TraesKAR2A01G0413970.1"/>
    <property type="gene ID" value="TraesKAR2A01G0413970"/>
</dbReference>
<keyword evidence="8" id="KW-0732">Signal</keyword>
<feature type="region of interest" description="Disordered" evidence="7">
    <location>
        <begin position="271"/>
        <end position="293"/>
    </location>
</feature>
<evidence type="ECO:0000256" key="3">
    <source>
        <dbReference type="ARBA" id="ARBA00023054"/>
    </source>
</evidence>
<evidence type="ECO:0000256" key="2">
    <source>
        <dbReference type="ARBA" id="ARBA00023015"/>
    </source>
</evidence>
<evidence type="ECO:0000256" key="6">
    <source>
        <dbReference type="ARBA" id="ARBA00023242"/>
    </source>
</evidence>
<accession>A0A3B6B4C3</accession>
<evidence type="ECO:0000259" key="9">
    <source>
        <dbReference type="PROSITE" id="PS51519"/>
    </source>
</evidence>
<proteinExistence type="predicted"/>
<comment type="function">
    <text evidence="1">Putative transcription factor.</text>
</comment>
<reference evidence="10" key="2">
    <citation type="submission" date="2018-10" db="UniProtKB">
        <authorList>
            <consortium name="EnsemblPlants"/>
        </authorList>
    </citation>
    <scope>IDENTIFICATION</scope>
</reference>
<evidence type="ECO:0000313" key="10">
    <source>
        <dbReference type="EnsemblPlants" id="TraesCS2A02G404500.1"/>
    </source>
</evidence>
<dbReference type="STRING" id="4565.A0A3B6B4C3"/>
<protein>
    <recommendedName>
        <fullName evidence="9">RWP-RK domain-containing protein</fullName>
    </recommendedName>
</protein>
<dbReference type="OMA" id="GSYVEMQ"/>
<dbReference type="Gramene" id="TraesMAC2A03G00756530.1">
    <property type="protein sequence ID" value="TraesMAC2A03G00756530.1"/>
    <property type="gene ID" value="TraesMAC2A03G00756530"/>
</dbReference>
<evidence type="ECO:0000256" key="1">
    <source>
        <dbReference type="ARBA" id="ARBA00004049"/>
    </source>
</evidence>
<dbReference type="PANTHER" id="PTHR46373">
    <property type="entry name" value="PROTEIN RKD4"/>
    <property type="match status" value="1"/>
</dbReference>
<feature type="region of interest" description="Disordered" evidence="7">
    <location>
        <begin position="145"/>
        <end position="194"/>
    </location>
</feature>
<dbReference type="Gramene" id="TraesSTA2A03G00756090.1">
    <property type="protein sequence ID" value="TraesSTA2A03G00756090.1"/>
    <property type="gene ID" value="TraesSTA2A03G00756090"/>
</dbReference>
<evidence type="ECO:0000256" key="8">
    <source>
        <dbReference type="SAM" id="SignalP"/>
    </source>
</evidence>
<keyword evidence="2" id="KW-0805">Transcription regulation</keyword>
<feature type="chain" id="PRO_5043171415" description="RWP-RK domain-containing protein" evidence="8">
    <location>
        <begin position="19"/>
        <end position="345"/>
    </location>
</feature>